<dbReference type="CDD" id="cd07037">
    <property type="entry name" value="TPP_PYR_MenD"/>
    <property type="match status" value="1"/>
</dbReference>
<evidence type="ECO:0000256" key="3">
    <source>
        <dbReference type="ARBA" id="ARBA00022842"/>
    </source>
</evidence>
<evidence type="ECO:0000259" key="8">
    <source>
        <dbReference type="Pfam" id="PF02775"/>
    </source>
</evidence>
<dbReference type="HAMAP" id="MF_01659">
    <property type="entry name" value="MenD"/>
    <property type="match status" value="1"/>
</dbReference>
<comment type="subunit">
    <text evidence="6">Homodimer.</text>
</comment>
<reference evidence="10 11" key="1">
    <citation type="submission" date="2024-09" db="EMBL/GenBank/DDBJ databases">
        <authorList>
            <person name="Sun Q."/>
            <person name="Mori K."/>
        </authorList>
    </citation>
    <scope>NUCLEOTIDE SEQUENCE [LARGE SCALE GENOMIC DNA]</scope>
    <source>
        <strain evidence="10 11">NCAIM B.02604</strain>
    </source>
</reference>
<accession>A0ABV6P903</accession>
<comment type="cofactor">
    <cofactor evidence="6">
        <name>Mg(2+)</name>
        <dbReference type="ChEBI" id="CHEBI:18420"/>
    </cofactor>
    <cofactor evidence="6">
        <name>Mn(2+)</name>
        <dbReference type="ChEBI" id="CHEBI:29035"/>
    </cofactor>
</comment>
<feature type="domain" description="Thiamine pyrophosphate enzyme N-terminal TPP-binding" evidence="9">
    <location>
        <begin position="11"/>
        <end position="123"/>
    </location>
</feature>
<comment type="cofactor">
    <cofactor evidence="6">
        <name>thiamine diphosphate</name>
        <dbReference type="ChEBI" id="CHEBI:58937"/>
    </cofactor>
    <text evidence="6">Binds 1 thiamine pyrophosphate per subunit.</text>
</comment>
<comment type="pathway">
    <text evidence="6">Quinol/quinone metabolism; menaquinone biosynthesis.</text>
</comment>
<dbReference type="Proteomes" id="UP001589862">
    <property type="component" value="Unassembled WGS sequence"/>
</dbReference>
<dbReference type="InterPro" id="IPR011766">
    <property type="entry name" value="TPP_enzyme_TPP-bd"/>
</dbReference>
<dbReference type="InterPro" id="IPR012001">
    <property type="entry name" value="Thiamin_PyroP_enz_TPP-bd_dom"/>
</dbReference>
<dbReference type="CDD" id="cd02009">
    <property type="entry name" value="TPP_SHCHC_synthase"/>
    <property type="match status" value="1"/>
</dbReference>
<keyword evidence="1 6" id="KW-0808">Transferase</keyword>
<dbReference type="NCBIfam" id="TIGR00173">
    <property type="entry name" value="menD"/>
    <property type="match status" value="1"/>
</dbReference>
<evidence type="ECO:0000256" key="7">
    <source>
        <dbReference type="SAM" id="MobiDB-lite"/>
    </source>
</evidence>
<keyword evidence="5 6" id="KW-0464">Manganese</keyword>
<dbReference type="GO" id="GO:0070204">
    <property type="term" value="F:2-succinyl-5-enolpyruvyl-6-hydroxy-3-cyclohexene-1-carboxylic-acid synthase activity"/>
    <property type="evidence" value="ECO:0007669"/>
    <property type="project" value="UniProtKB-EC"/>
</dbReference>
<evidence type="ECO:0000256" key="1">
    <source>
        <dbReference type="ARBA" id="ARBA00022679"/>
    </source>
</evidence>
<feature type="domain" description="Thiamine pyrophosphate enzyme TPP-binding" evidence="8">
    <location>
        <begin position="424"/>
        <end position="555"/>
    </location>
</feature>
<dbReference type="PANTHER" id="PTHR42916">
    <property type="entry name" value="2-SUCCINYL-5-ENOLPYRUVYL-6-HYDROXY-3-CYCLOHEXENE-1-CARBOXYLATE SYNTHASE"/>
    <property type="match status" value="1"/>
</dbReference>
<evidence type="ECO:0000256" key="5">
    <source>
        <dbReference type="ARBA" id="ARBA00023211"/>
    </source>
</evidence>
<evidence type="ECO:0000256" key="2">
    <source>
        <dbReference type="ARBA" id="ARBA00022723"/>
    </source>
</evidence>
<dbReference type="Pfam" id="PF02776">
    <property type="entry name" value="TPP_enzyme_N"/>
    <property type="match status" value="1"/>
</dbReference>
<dbReference type="Gene3D" id="3.40.50.1220">
    <property type="entry name" value="TPP-binding domain"/>
    <property type="match status" value="1"/>
</dbReference>
<dbReference type="SUPFAM" id="SSF52518">
    <property type="entry name" value="Thiamin diphosphate-binding fold (THDP-binding)"/>
    <property type="match status" value="2"/>
</dbReference>
<evidence type="ECO:0000259" key="9">
    <source>
        <dbReference type="Pfam" id="PF02776"/>
    </source>
</evidence>
<keyword evidence="2 6" id="KW-0479">Metal-binding</keyword>
<comment type="catalytic activity">
    <reaction evidence="6">
        <text>isochorismate + 2-oxoglutarate + H(+) = 5-enolpyruvoyl-6-hydroxy-2-succinyl-cyclohex-3-ene-1-carboxylate + CO2</text>
        <dbReference type="Rhea" id="RHEA:25593"/>
        <dbReference type="ChEBI" id="CHEBI:15378"/>
        <dbReference type="ChEBI" id="CHEBI:16526"/>
        <dbReference type="ChEBI" id="CHEBI:16810"/>
        <dbReference type="ChEBI" id="CHEBI:29780"/>
        <dbReference type="ChEBI" id="CHEBI:58818"/>
        <dbReference type="EC" id="2.2.1.9"/>
    </reaction>
</comment>
<comment type="similarity">
    <text evidence="6">Belongs to the TPP enzyme family. MenD subfamily.</text>
</comment>
<comment type="pathway">
    <text evidence="6">Quinol/quinone metabolism; 1,4-dihydroxy-2-naphthoate biosynthesis; 1,4-dihydroxy-2-naphthoate from chorismate: step 2/7.</text>
</comment>
<dbReference type="InterPro" id="IPR004433">
    <property type="entry name" value="MenaQ_synth_MenD"/>
</dbReference>
<dbReference type="RefSeq" id="WP_377458248.1">
    <property type="nucleotide sequence ID" value="NZ_JBHLUB010000019.1"/>
</dbReference>
<dbReference type="InterPro" id="IPR029061">
    <property type="entry name" value="THDP-binding"/>
</dbReference>
<protein>
    <recommendedName>
        <fullName evidence="6">2-succinyl-5-enolpyruvyl-6-hydroxy-3-cyclohexene-1-carboxylate synthase</fullName>
        <shortName evidence="6">SEPHCHC synthase</shortName>
        <ecNumber evidence="6">2.2.1.9</ecNumber>
    </recommendedName>
    <alternativeName>
        <fullName evidence="6">Menaquinone biosynthesis protein MenD</fullName>
    </alternativeName>
</protein>
<evidence type="ECO:0000313" key="11">
    <source>
        <dbReference type="Proteomes" id="UP001589862"/>
    </source>
</evidence>
<dbReference type="EMBL" id="JBHLUB010000019">
    <property type="protein sequence ID" value="MFC0581558.1"/>
    <property type="molecule type" value="Genomic_DNA"/>
</dbReference>
<name>A0ABV6P903_9MICC</name>
<evidence type="ECO:0000313" key="10">
    <source>
        <dbReference type="EMBL" id="MFC0581558.1"/>
    </source>
</evidence>
<gene>
    <name evidence="6 10" type="primary">menD</name>
    <name evidence="10" type="ORF">ACFFFR_04030</name>
</gene>
<dbReference type="PANTHER" id="PTHR42916:SF1">
    <property type="entry name" value="PROTEIN PHYLLO, CHLOROPLASTIC"/>
    <property type="match status" value="1"/>
</dbReference>
<comment type="caution">
    <text evidence="10">The sequence shown here is derived from an EMBL/GenBank/DDBJ whole genome shotgun (WGS) entry which is preliminary data.</text>
</comment>
<proteinExistence type="inferred from homology"/>
<evidence type="ECO:0000256" key="4">
    <source>
        <dbReference type="ARBA" id="ARBA00023052"/>
    </source>
</evidence>
<dbReference type="Gene3D" id="3.40.50.970">
    <property type="match status" value="2"/>
</dbReference>
<comment type="function">
    <text evidence="6">Catalyzes the thiamine diphosphate-dependent decarboxylation of 2-oxoglutarate and the subsequent addition of the resulting succinic semialdehyde-thiamine pyrophosphate anion to isochorismate to yield 2-succinyl-5-enolpyruvyl-6-hydroxy-3-cyclohexene-1-carboxylate (SEPHCHC).</text>
</comment>
<keyword evidence="6" id="KW-0474">Menaquinone biosynthesis</keyword>
<sequence>MSATSPSLLTARIILGELIETGLRHLVLCPGSRSAPIAYAAAEAEEAGILDVHMCIDERSAAFAALGMAQASGRPAAVATTSGTAVANLLPAVMEAHHTDTPVVILSADRPARLHGTGANQTTNQDVFGAHTRCQLNISSEQSPAQISDQIRAAALCLLGVDASGEQIKAAGPIQLNIGFEEPLIPAADDDSGAEFFAKVTPLSPPKLVPPQQTEVEISLRGLAQRKTVVVAGHQAGPVAEAFARSMGLPLFAEPSSNARFGNNSINAYPALLPTRTFDPEMGELNFPPSDVYHQIERVVVFGRPTLTRQIATLLNEPGLEKALFLPEPVSWFEPGKRGETIIENIQELADFAGFGPAGWLAAWQRAAIKAQQNLDEVAETSHFHKDRISAMRVSQVVWENTRGPLLLGSSNTIREVDMAARPSFYPIARVYANRGLAGIDGTLSTAAGISLATGETVTVLLGDLTFLHDVNAFLQVSGEQRPKLNVVLINDHGGAIFNTLEHALVSGREGMAEKVERLFGTSQHVNIAALCSAYGLVYQYVEDENTLMSALHQVPQGIRVLEVPAQRGELAQRRRDFFVRRQNKDKAKAAARAAQRAEEHGTAAISETGAESIE</sequence>
<evidence type="ECO:0000256" key="6">
    <source>
        <dbReference type="HAMAP-Rule" id="MF_01659"/>
    </source>
</evidence>
<keyword evidence="4 6" id="KW-0786">Thiamine pyrophosphate</keyword>
<keyword evidence="11" id="KW-1185">Reference proteome</keyword>
<keyword evidence="3 6" id="KW-0460">Magnesium</keyword>
<feature type="region of interest" description="Disordered" evidence="7">
    <location>
        <begin position="589"/>
        <end position="615"/>
    </location>
</feature>
<dbReference type="EC" id="2.2.1.9" evidence="6"/>
<dbReference type="Pfam" id="PF02775">
    <property type="entry name" value="TPP_enzyme_C"/>
    <property type="match status" value="1"/>
</dbReference>
<organism evidence="10 11">
    <name type="scientific">Micrococcoides hystricis</name>
    <dbReference type="NCBI Taxonomy" id="1572761"/>
    <lineage>
        <taxon>Bacteria</taxon>
        <taxon>Bacillati</taxon>
        <taxon>Actinomycetota</taxon>
        <taxon>Actinomycetes</taxon>
        <taxon>Micrococcales</taxon>
        <taxon>Micrococcaceae</taxon>
        <taxon>Micrococcoides</taxon>
    </lineage>
</organism>
<dbReference type="PIRSF" id="PIRSF004983">
    <property type="entry name" value="MenD"/>
    <property type="match status" value="1"/>
</dbReference>